<feature type="region of interest" description="Disordered" evidence="1">
    <location>
        <begin position="332"/>
        <end position="352"/>
    </location>
</feature>
<dbReference type="EMBL" id="VCHE01000224">
    <property type="protein sequence ID" value="KAB2569125.1"/>
    <property type="molecule type" value="Genomic_DNA"/>
</dbReference>
<evidence type="ECO:0000256" key="2">
    <source>
        <dbReference type="SAM" id="Phobius"/>
    </source>
</evidence>
<evidence type="ECO:0000313" key="4">
    <source>
        <dbReference type="Proteomes" id="UP000325902"/>
    </source>
</evidence>
<organism evidence="3 4">
    <name type="scientific">Lasiodiplodia theobromae</name>
    <dbReference type="NCBI Taxonomy" id="45133"/>
    <lineage>
        <taxon>Eukaryota</taxon>
        <taxon>Fungi</taxon>
        <taxon>Dikarya</taxon>
        <taxon>Ascomycota</taxon>
        <taxon>Pezizomycotina</taxon>
        <taxon>Dothideomycetes</taxon>
        <taxon>Dothideomycetes incertae sedis</taxon>
        <taxon>Botryosphaeriales</taxon>
        <taxon>Botryosphaeriaceae</taxon>
        <taxon>Lasiodiplodia</taxon>
    </lineage>
</organism>
<gene>
    <name evidence="3" type="primary">ecm33_2</name>
    <name evidence="3" type="ORF">DBV05_g12195</name>
</gene>
<dbReference type="Proteomes" id="UP000325902">
    <property type="component" value="Unassembled WGS sequence"/>
</dbReference>
<feature type="transmembrane region" description="Helical" evidence="2">
    <location>
        <begin position="356"/>
        <end position="378"/>
    </location>
</feature>
<proteinExistence type="predicted"/>
<reference evidence="3 4" key="1">
    <citation type="journal article" date="2019" name="Sci. Rep.">
        <title>A multi-omics analysis of the grapevine pathogen Lasiodiplodia theobromae reveals that temperature affects the expression of virulence- and pathogenicity-related genes.</title>
        <authorList>
            <person name="Felix C."/>
            <person name="Meneses R."/>
            <person name="Goncalves M.F.M."/>
            <person name="Tilleman L."/>
            <person name="Duarte A.S."/>
            <person name="Jorrin-Novo J.V."/>
            <person name="Van de Peer Y."/>
            <person name="Deforce D."/>
            <person name="Van Nieuwerburgh F."/>
            <person name="Esteves A.C."/>
            <person name="Alves A."/>
        </authorList>
    </citation>
    <scope>NUCLEOTIDE SEQUENCE [LARGE SCALE GENOMIC DNA]</scope>
    <source>
        <strain evidence="3 4">LA-SOL3</strain>
    </source>
</reference>
<dbReference type="Gene3D" id="3.80.20.20">
    <property type="entry name" value="Receptor L-domain"/>
    <property type="match status" value="1"/>
</dbReference>
<protein>
    <submittedName>
        <fullName evidence="3">Protein ecm33</fullName>
    </submittedName>
</protein>
<name>A0A5N5CUV7_9PEZI</name>
<accession>A0A5N5CUV7</accession>
<keyword evidence="2" id="KW-0812">Transmembrane</keyword>
<evidence type="ECO:0000256" key="1">
    <source>
        <dbReference type="SAM" id="MobiDB-lite"/>
    </source>
</evidence>
<sequence length="481" mass="50303">MLQYRVSGAALVAACIPIFFQALVSARDITVSPSATGTISLDGLQSLDGSLVAEGASELSELSAPNLEEVNGYIYLIDLESLDTLDFPNLTSISDQIRLVDLPGLSQLSFPATLGKCPRVTVSGTGLQTLEGVDPTGTTDGLNITYNKNLAGSLNFSMTSTRASTQGKITIEFNAPGLSAAFPNLETAQHIDLSNLSAIELPELTECYELVLRANTFQKFSAPKLTDVGNSTTYGVFLQDNQGLVDVEFPALVRTGGLTLQNNSRVDTLTMDKLQQTNEAIVLEGSFTSVSFPDLQDVQQFELHTSATDFDCAPLEQYKSQNVIKSLTCDTGNTTSSSPTNTPSSSSSSLSTGAKAGIGVGVAIAALLAAAAAGFYFWRARDRRRAAAAAAAAAAASAEAGDKAGGRDKADTPPVYESVAHLPANGLGARPGGGAGKEGGRDGSPARSRHEMEAEPNQIHELQAGDTYVELAGESARPVKR</sequence>
<evidence type="ECO:0000313" key="3">
    <source>
        <dbReference type="EMBL" id="KAB2569125.1"/>
    </source>
</evidence>
<keyword evidence="2" id="KW-0472">Membrane</keyword>
<feature type="region of interest" description="Disordered" evidence="1">
    <location>
        <begin position="423"/>
        <end position="481"/>
    </location>
</feature>
<dbReference type="AlphaFoldDB" id="A0A5N5CUV7"/>
<dbReference type="OrthoDB" id="536881at2759"/>
<comment type="caution">
    <text evidence="3">The sequence shown here is derived from an EMBL/GenBank/DDBJ whole genome shotgun (WGS) entry which is preliminary data.</text>
</comment>
<keyword evidence="4" id="KW-1185">Reference proteome</keyword>
<keyword evidence="2" id="KW-1133">Transmembrane helix</keyword>
<dbReference type="SUPFAM" id="SSF52058">
    <property type="entry name" value="L domain-like"/>
    <property type="match status" value="1"/>
</dbReference>
<dbReference type="InterPro" id="IPR036941">
    <property type="entry name" value="Rcpt_L-dom_sf"/>
</dbReference>